<organism evidence="1 2">
    <name type="scientific">Trifolium pratense</name>
    <name type="common">Red clover</name>
    <dbReference type="NCBI Taxonomy" id="57577"/>
    <lineage>
        <taxon>Eukaryota</taxon>
        <taxon>Viridiplantae</taxon>
        <taxon>Streptophyta</taxon>
        <taxon>Embryophyta</taxon>
        <taxon>Tracheophyta</taxon>
        <taxon>Spermatophyta</taxon>
        <taxon>Magnoliopsida</taxon>
        <taxon>eudicotyledons</taxon>
        <taxon>Gunneridae</taxon>
        <taxon>Pentapetalae</taxon>
        <taxon>rosids</taxon>
        <taxon>fabids</taxon>
        <taxon>Fabales</taxon>
        <taxon>Fabaceae</taxon>
        <taxon>Papilionoideae</taxon>
        <taxon>50 kb inversion clade</taxon>
        <taxon>NPAAA clade</taxon>
        <taxon>Hologalegina</taxon>
        <taxon>IRL clade</taxon>
        <taxon>Trifolieae</taxon>
        <taxon>Trifolium</taxon>
    </lineage>
</organism>
<reference evidence="1" key="1">
    <citation type="submission" date="2023-10" db="EMBL/GenBank/DDBJ databases">
        <authorList>
            <person name="Rodriguez Cubillos JULIANA M."/>
            <person name="De Vega J."/>
        </authorList>
    </citation>
    <scope>NUCLEOTIDE SEQUENCE</scope>
</reference>
<protein>
    <submittedName>
        <fullName evidence="1">Uncharacterized protein</fullName>
    </submittedName>
</protein>
<gene>
    <name evidence="1" type="ORF">MILVUS5_LOCUS27260</name>
</gene>
<keyword evidence="2" id="KW-1185">Reference proteome</keyword>
<comment type="caution">
    <text evidence="1">The sequence shown here is derived from an EMBL/GenBank/DDBJ whole genome shotgun (WGS) entry which is preliminary data.</text>
</comment>
<accession>A0ACB0KZ58</accession>
<evidence type="ECO:0000313" key="2">
    <source>
        <dbReference type="Proteomes" id="UP001177021"/>
    </source>
</evidence>
<proteinExistence type="predicted"/>
<evidence type="ECO:0000313" key="1">
    <source>
        <dbReference type="EMBL" id="CAJ2661569.1"/>
    </source>
</evidence>
<dbReference type="Proteomes" id="UP001177021">
    <property type="component" value="Unassembled WGS sequence"/>
</dbReference>
<name>A0ACB0KZ58_TRIPR</name>
<sequence length="448" mass="51096">MFESYNQETLLASCKFNNVFLQIITKQLEAQCMVQATFQNNPHFNTYNLGVKNHMDCSYGANPNQAFPQDQHYEDHLESFEDTLILAMKMTQGNFEVMKANQEVSSERHEASIKNLENQIGQLARQVSSLQTQSGFYGNTTDPRNESCNSINLRSIEVSSPEVVEKPKKDESKDGVVENRKENKKEEKNKEEKAYEGEVEKRVENESSAKKGKKPLVKGLKFQVPSPYARMPYPRLKEIKNQDLEFCGVVSECFKVEVLEEVVKDDKEEEWDHEIEIFLQNLDNPLEEEEESKAIKKPLELKELPPNWKYVFLGGDSRKPVIISDLLTPLEENDLLKEAEKVNDDLGRVLDGVVPIYCLHKVAKEEEPNPVVNPQKSSTSTLKASMKKGSKKSPPRSSKKERTNLKTKGKDLKSDSGSVKSLLIDINIAPLKEENKRSRVESKLKYPP</sequence>
<dbReference type="EMBL" id="CASHSV030000409">
    <property type="protein sequence ID" value="CAJ2661569.1"/>
    <property type="molecule type" value="Genomic_DNA"/>
</dbReference>